<accession>D5X6X6</accession>
<feature type="domain" description="Restriction endonuclease type IV Mrr" evidence="1">
    <location>
        <begin position="160"/>
        <end position="281"/>
    </location>
</feature>
<dbReference type="EMBL" id="CP002021">
    <property type="protein sequence ID" value="ADG32123.1"/>
    <property type="molecule type" value="Genomic_DNA"/>
</dbReference>
<dbReference type="GO" id="GO:0015666">
    <property type="term" value="F:restriction endodeoxyribonuclease activity"/>
    <property type="evidence" value="ECO:0007669"/>
    <property type="project" value="TreeGrafter"/>
</dbReference>
<evidence type="ECO:0000259" key="2">
    <source>
        <dbReference type="Pfam" id="PF14338"/>
    </source>
</evidence>
<dbReference type="InterPro" id="IPR007560">
    <property type="entry name" value="Restrct_endonuc_IV_Mrr"/>
</dbReference>
<gene>
    <name evidence="3" type="ordered locus">Tint_2783</name>
</gene>
<feature type="domain" description="Restriction system protein Mrr-like N-terminal" evidence="2">
    <location>
        <begin position="14"/>
        <end position="96"/>
    </location>
</feature>
<protein>
    <submittedName>
        <fullName evidence="3">Restriction endonuclease</fullName>
    </submittedName>
</protein>
<dbReference type="InterPro" id="IPR025745">
    <property type="entry name" value="Mrr-like_N_dom"/>
</dbReference>
<sequence length="307" mass="33687">MSKLFSRSEALGSRVMFAAMQALQQADGKLRSRDVAARVAQQLEFDDWAQEIIESNGLPRWRMYLHFFSVDSVKAGFLLKEKGVWQITEPGAAALRGGAEAYFRAAQTGYRAWRKEQVPASAESAVDFVETEPTLPPEERFKLISNETNAALSAELLERLKSCDPGFFEGVVIKLLLKMGYGGSHAEAGQAVGRSGDGGIDGVIAEDRLGLDSIYVQAKRWQGSVGEPPLRDFLGALVSRGANKGVFITTGLFTDNAQQFARRSPQHKVVLIDGPRLAELMIEHDLGVSVAATYQLKRIDSDFFAED</sequence>
<dbReference type="HOGENOM" id="CLU_063822_2_0_4"/>
<dbReference type="GO" id="GO:0003677">
    <property type="term" value="F:DNA binding"/>
    <property type="evidence" value="ECO:0007669"/>
    <property type="project" value="InterPro"/>
</dbReference>
<reference evidence="3" key="1">
    <citation type="submission" date="2010-04" db="EMBL/GenBank/DDBJ databases">
        <title>Complete sequence of Thiomonas intermedia K12.</title>
        <authorList>
            <consortium name="US DOE Joint Genome Institute"/>
            <person name="Lucas S."/>
            <person name="Copeland A."/>
            <person name="Lapidus A."/>
            <person name="Cheng J.-F."/>
            <person name="Bruce D."/>
            <person name="Goodwin L."/>
            <person name="Pitluck S."/>
            <person name="Davenport K."/>
            <person name="Detter J.C."/>
            <person name="Han C."/>
            <person name="Tapia R."/>
            <person name="Land M."/>
            <person name="Hauser L."/>
            <person name="Kyrpides N."/>
            <person name="Ovchinnikova G."/>
            <person name="Kerfeld C.A."/>
            <person name="Cannon G.C."/>
            <person name="Heinhorst S."/>
            <person name="Woyke T."/>
        </authorList>
    </citation>
    <scope>NUCLEOTIDE SEQUENCE [LARGE SCALE GENOMIC DNA]</scope>
    <source>
        <strain evidence="3">K12</strain>
    </source>
</reference>
<dbReference type="Gene3D" id="3.40.1350.10">
    <property type="match status" value="1"/>
</dbReference>
<dbReference type="PANTHER" id="PTHR30015">
    <property type="entry name" value="MRR RESTRICTION SYSTEM PROTEIN"/>
    <property type="match status" value="1"/>
</dbReference>
<keyword evidence="3" id="KW-0378">Hydrolase</keyword>
<dbReference type="InterPro" id="IPR052906">
    <property type="entry name" value="Type_IV_Methyl-Rstrct_Enzyme"/>
</dbReference>
<dbReference type="GO" id="GO:0009307">
    <property type="term" value="P:DNA restriction-modification system"/>
    <property type="evidence" value="ECO:0007669"/>
    <property type="project" value="InterPro"/>
</dbReference>
<dbReference type="STRING" id="75379.Tint_2783"/>
<evidence type="ECO:0000259" key="1">
    <source>
        <dbReference type="Pfam" id="PF04471"/>
    </source>
</evidence>
<dbReference type="SUPFAM" id="SSF52980">
    <property type="entry name" value="Restriction endonuclease-like"/>
    <property type="match status" value="1"/>
</dbReference>
<dbReference type="REBASE" id="24071">
    <property type="entry name" value="TinMrrP"/>
</dbReference>
<proteinExistence type="predicted"/>
<dbReference type="Pfam" id="PF14338">
    <property type="entry name" value="Mrr_N"/>
    <property type="match status" value="1"/>
</dbReference>
<keyword evidence="3" id="KW-0255">Endonuclease</keyword>
<name>D5X6X6_THIK1</name>
<dbReference type="eggNOG" id="COG1715">
    <property type="taxonomic scope" value="Bacteria"/>
</dbReference>
<evidence type="ECO:0000313" key="3">
    <source>
        <dbReference type="EMBL" id="ADG32123.1"/>
    </source>
</evidence>
<dbReference type="Pfam" id="PF04471">
    <property type="entry name" value="Mrr_cat"/>
    <property type="match status" value="1"/>
</dbReference>
<keyword evidence="3" id="KW-0540">Nuclease</keyword>
<dbReference type="KEGG" id="tin:Tint_2783"/>
<dbReference type="PANTHER" id="PTHR30015:SF7">
    <property type="entry name" value="TYPE IV METHYL-DIRECTED RESTRICTION ENZYME ECOKMRR"/>
    <property type="match status" value="1"/>
</dbReference>
<dbReference type="InterPro" id="IPR011856">
    <property type="entry name" value="tRNA_endonuc-like_dom_sf"/>
</dbReference>
<organism evidence="3">
    <name type="scientific">Thiomonas intermedia (strain K12)</name>
    <name type="common">Thiobacillus intermedius</name>
    <dbReference type="NCBI Taxonomy" id="75379"/>
    <lineage>
        <taxon>Bacteria</taxon>
        <taxon>Pseudomonadati</taxon>
        <taxon>Pseudomonadota</taxon>
        <taxon>Betaproteobacteria</taxon>
        <taxon>Burkholderiales</taxon>
        <taxon>Thiomonas</taxon>
    </lineage>
</organism>
<dbReference type="AlphaFoldDB" id="D5X6X6"/>
<dbReference type="BioCyc" id="TINT75379:TINT_RS13930-MONOMER"/>
<dbReference type="InterPro" id="IPR011335">
    <property type="entry name" value="Restrct_endonuc-II-like"/>
</dbReference>